<evidence type="ECO:0000313" key="2">
    <source>
        <dbReference type="EMBL" id="JAH85324.1"/>
    </source>
</evidence>
<dbReference type="AlphaFoldDB" id="A0A0E9W4N4"/>
<feature type="compositionally biased region" description="Polar residues" evidence="1">
    <location>
        <begin position="48"/>
        <end position="63"/>
    </location>
</feature>
<reference evidence="2" key="2">
    <citation type="journal article" date="2015" name="Fish Shellfish Immunol.">
        <title>Early steps in the European eel (Anguilla anguilla)-Vibrio vulnificus interaction in the gills: Role of the RtxA13 toxin.</title>
        <authorList>
            <person name="Callol A."/>
            <person name="Pajuelo D."/>
            <person name="Ebbesson L."/>
            <person name="Teles M."/>
            <person name="MacKenzie S."/>
            <person name="Amaro C."/>
        </authorList>
    </citation>
    <scope>NUCLEOTIDE SEQUENCE</scope>
</reference>
<accession>A0A0E9W4N4</accession>
<sequence length="63" mass="7204">MRGLPRRSTKNSSLRSKGGMARSRLLSEVALQTQQKKKLLLMRRKESSTNPSLASQKQKIFCR</sequence>
<proteinExistence type="predicted"/>
<feature type="region of interest" description="Disordered" evidence="1">
    <location>
        <begin position="44"/>
        <end position="63"/>
    </location>
</feature>
<dbReference type="EMBL" id="GBXM01023253">
    <property type="protein sequence ID" value="JAH85324.1"/>
    <property type="molecule type" value="Transcribed_RNA"/>
</dbReference>
<protein>
    <submittedName>
        <fullName evidence="2">Uncharacterized protein</fullName>
    </submittedName>
</protein>
<evidence type="ECO:0000256" key="1">
    <source>
        <dbReference type="SAM" id="MobiDB-lite"/>
    </source>
</evidence>
<name>A0A0E9W4N4_ANGAN</name>
<reference evidence="2" key="1">
    <citation type="submission" date="2014-11" db="EMBL/GenBank/DDBJ databases">
        <authorList>
            <person name="Amaro Gonzalez C."/>
        </authorList>
    </citation>
    <scope>NUCLEOTIDE SEQUENCE</scope>
</reference>
<organism evidence="2">
    <name type="scientific">Anguilla anguilla</name>
    <name type="common">European freshwater eel</name>
    <name type="synonym">Muraena anguilla</name>
    <dbReference type="NCBI Taxonomy" id="7936"/>
    <lineage>
        <taxon>Eukaryota</taxon>
        <taxon>Metazoa</taxon>
        <taxon>Chordata</taxon>
        <taxon>Craniata</taxon>
        <taxon>Vertebrata</taxon>
        <taxon>Euteleostomi</taxon>
        <taxon>Actinopterygii</taxon>
        <taxon>Neopterygii</taxon>
        <taxon>Teleostei</taxon>
        <taxon>Anguilliformes</taxon>
        <taxon>Anguillidae</taxon>
        <taxon>Anguilla</taxon>
    </lineage>
</organism>
<feature type="region of interest" description="Disordered" evidence="1">
    <location>
        <begin position="1"/>
        <end position="25"/>
    </location>
</feature>